<sequence>MCNWWYQLCLLNQWIEFDGIGPGERGALKTAKMLDDNGIGAILIEIPRIAGRKVDLDDYLTDELYEVAPPLPHLSALLEMWRREDVEATLRETVGSAEVPRVSPRASTYTDGLSSTEIDLLDTITLRRAFTNEVGQQINAYLEEHHGVGLDEEDEDITVRGLSAAEDDDPTADQIPQRFEEFPHMDYAGAGLDEAELMEILEWDTEYGIPRVPIDEYIDFAEAKTAIVTADGAGWEDVVVTAAGGGPEDIFSEDAGEEFRPSSLAKSGLGAYLTLGRHVTARTETSIHRDFTSFGTVESDSDDENGPDSLLVEPLFEGHTITHPTDHDAYDEFSKHRAVEQLDDNQSDSERPDLKSGSNSNRNEFYEQTITALTGHDVGERGPNPLAHIGDSENYFLPLNRDIAYDHKRQVTYTPLSYMACMVKVRRVDNPGGEFTDEEELHTWVRIKDRTSILSDDAKIPWKLLNEAGLELGTLEPEDIQEREVPTGDKTVTVDMIVDEQKFNATIDAFREEYGVDPGRSKKISKEDFVVDGLTQEESMERFADYHITDSAEVDPELEIDYLQVPSRTAYHAYEMFCEKNGVEPKHMQAMKDMVGYLGCEKKRSQVDGVQATRLLGVTLTQTGEELADMHPDSEEQPKV</sequence>
<protein>
    <submittedName>
        <fullName evidence="2">Uncharacterized protein</fullName>
    </submittedName>
</protein>
<feature type="compositionally biased region" description="Polar residues" evidence="1">
    <location>
        <begin position="356"/>
        <end position="365"/>
    </location>
</feature>
<dbReference type="STRING" id="43928.SAMN05443636_3090"/>
<evidence type="ECO:0000313" key="3">
    <source>
        <dbReference type="Proteomes" id="UP000184357"/>
    </source>
</evidence>
<evidence type="ECO:0000256" key="1">
    <source>
        <dbReference type="SAM" id="MobiDB-lite"/>
    </source>
</evidence>
<feature type="region of interest" description="Disordered" evidence="1">
    <location>
        <begin position="341"/>
        <end position="365"/>
    </location>
</feature>
<reference evidence="2 3" key="1">
    <citation type="submission" date="2016-11" db="EMBL/GenBank/DDBJ databases">
        <authorList>
            <person name="Jaros S."/>
            <person name="Januszkiewicz K."/>
            <person name="Wedrychowicz H."/>
        </authorList>
    </citation>
    <scope>NUCLEOTIDE SEQUENCE [LARGE SCALE GENOMIC DNA]</scope>
    <source>
        <strain evidence="2 3">DSM 9297</strain>
    </source>
</reference>
<dbReference type="EMBL" id="FQWV01000012">
    <property type="protein sequence ID" value="SHH65271.1"/>
    <property type="molecule type" value="Genomic_DNA"/>
</dbReference>
<dbReference type="Proteomes" id="UP000184357">
    <property type="component" value="Unassembled WGS sequence"/>
</dbReference>
<organism evidence="2 3">
    <name type="scientific">Halobaculum gomorrense</name>
    <dbReference type="NCBI Taxonomy" id="43928"/>
    <lineage>
        <taxon>Archaea</taxon>
        <taxon>Methanobacteriati</taxon>
        <taxon>Methanobacteriota</taxon>
        <taxon>Stenosarchaea group</taxon>
        <taxon>Halobacteria</taxon>
        <taxon>Halobacteriales</taxon>
        <taxon>Haloferacaceae</taxon>
        <taxon>Halobaculum</taxon>
    </lineage>
</organism>
<name>A0A1M5UQI4_9EURY</name>
<keyword evidence="3" id="KW-1185">Reference proteome</keyword>
<gene>
    <name evidence="2" type="ORF">SAMN05443636_3090</name>
</gene>
<evidence type="ECO:0000313" key="2">
    <source>
        <dbReference type="EMBL" id="SHH65271.1"/>
    </source>
</evidence>
<proteinExistence type="predicted"/>
<dbReference type="AlphaFoldDB" id="A0A1M5UQI4"/>
<accession>A0A1M5UQI4</accession>